<protein>
    <submittedName>
        <fullName evidence="1">Uncharacterized protein</fullName>
    </submittedName>
</protein>
<gene>
    <name evidence="1" type="ORF">JX_gp39</name>
</gene>
<keyword evidence="2" id="KW-1185">Reference proteome</keyword>
<accession>A0A2K9VI90</accession>
<name>A0A2K9VI90_9CAUD</name>
<sequence length="61" mass="6816">MNHEIRRTTEIVVNVFSEQRDVVRCRNLVEALQEVPNGAIPVSGSFGNKCMTLVFKQPEAG</sequence>
<organism evidence="1 2">
    <name type="scientific">Mycobacterium phage SWU2</name>
    <dbReference type="NCBI Taxonomy" id="2077150"/>
    <lineage>
        <taxon>Viruses</taxon>
        <taxon>Duplodnaviria</taxon>
        <taxon>Heunggongvirae</taxon>
        <taxon>Uroviricota</taxon>
        <taxon>Caudoviricetes</taxon>
        <taxon>Timshelvirus</taxon>
        <taxon>Timshelvirus SWU2</taxon>
    </lineage>
</organism>
<reference evidence="1" key="1">
    <citation type="submission" date="2018-04" db="EMBL/GenBank/DDBJ databases">
        <title>Biology of a Novel Mycobacteriophage, SWU2, Isolated from Chinese Soil.</title>
        <authorList>
            <person name="Li C."/>
            <person name="Gu Y."/>
        </authorList>
    </citation>
    <scope>NUCLEOTIDE SEQUENCE</scope>
</reference>
<evidence type="ECO:0000313" key="1">
    <source>
        <dbReference type="EMBL" id="AUV61998.1"/>
    </source>
</evidence>
<dbReference type="Proteomes" id="UP000240744">
    <property type="component" value="Segment"/>
</dbReference>
<proteinExistence type="predicted"/>
<dbReference type="EMBL" id="MG793454">
    <property type="protein sequence ID" value="AUV61998.1"/>
    <property type="molecule type" value="Genomic_DNA"/>
</dbReference>
<evidence type="ECO:0000313" key="2">
    <source>
        <dbReference type="Proteomes" id="UP000240744"/>
    </source>
</evidence>